<sequence>MISIDRFCLNRKAAPGIDLATTIPAVAKLGLKNIEVRNDLYGAPDNASIFDHMANADVKQLLDENDVHLETINAIGNMDNRQMIDENLASLTEMLDMAKSLNLRKIIFCPVRSTDDHQSAEQRQADAVANVKDYSKVLKQYGVDGLIEPLGFTDSTLRTPWEGQAVIDKAGVNNFKLVADTFHYYLANVTDQQFHDQVDINYIGLVHLSAVTGDKPREELDDQDRYMLTEADVMKSADWAKKYEAAGYQGLYAFEPFSDDLKQWDRAKVEQELLKSIQLVRE</sequence>
<keyword evidence="1" id="KW-0413">Isomerase</keyword>
<dbReference type="GO" id="GO:0016853">
    <property type="term" value="F:isomerase activity"/>
    <property type="evidence" value="ECO:0007669"/>
    <property type="project" value="UniProtKB-KW"/>
</dbReference>
<dbReference type="InterPro" id="IPR013022">
    <property type="entry name" value="Xyl_isomerase-like_TIM-brl"/>
</dbReference>
<dbReference type="Gene3D" id="3.20.20.150">
    <property type="entry name" value="Divalent-metal-dependent TIM barrel enzymes"/>
    <property type="match status" value="1"/>
</dbReference>
<dbReference type="SUPFAM" id="SSF51658">
    <property type="entry name" value="Xylose isomerase-like"/>
    <property type="match status" value="1"/>
</dbReference>
<proteinExistence type="predicted"/>
<accession>A0AAW8WIG5</accession>
<comment type="caution">
    <text evidence="3">The sequence shown here is derived from an EMBL/GenBank/DDBJ whole genome shotgun (WGS) entry which is preliminary data.</text>
</comment>
<name>A0AAW8WIG5_LACPE</name>
<evidence type="ECO:0000259" key="2">
    <source>
        <dbReference type="Pfam" id="PF01261"/>
    </source>
</evidence>
<evidence type="ECO:0000313" key="3">
    <source>
        <dbReference type="EMBL" id="MDT7040588.1"/>
    </source>
</evidence>
<dbReference type="PANTHER" id="PTHR43489">
    <property type="entry name" value="ISOMERASE"/>
    <property type="match status" value="1"/>
</dbReference>
<evidence type="ECO:0000313" key="4">
    <source>
        <dbReference type="Proteomes" id="UP001263852"/>
    </source>
</evidence>
<dbReference type="EMBL" id="JAVLAO010000004">
    <property type="protein sequence ID" value="MDT7040588.1"/>
    <property type="molecule type" value="Genomic_DNA"/>
</dbReference>
<dbReference type="InterPro" id="IPR036237">
    <property type="entry name" value="Xyl_isomerase-like_sf"/>
</dbReference>
<protein>
    <submittedName>
        <fullName evidence="3">TIM barrel protein</fullName>
    </submittedName>
</protein>
<gene>
    <name evidence="3" type="ORF">RI555_16880</name>
</gene>
<evidence type="ECO:0000256" key="1">
    <source>
        <dbReference type="ARBA" id="ARBA00023235"/>
    </source>
</evidence>
<dbReference type="InterPro" id="IPR050417">
    <property type="entry name" value="Sugar_Epim/Isomerase"/>
</dbReference>
<dbReference type="AlphaFoldDB" id="A0AAW8WIG5"/>
<dbReference type="Proteomes" id="UP001263852">
    <property type="component" value="Unassembled WGS sequence"/>
</dbReference>
<dbReference type="PANTHER" id="PTHR43489:SF7">
    <property type="entry name" value="3-DEHYDRO-D-GULOSIDE 4-EPIMERASE-RELATED"/>
    <property type="match status" value="1"/>
</dbReference>
<dbReference type="Pfam" id="PF01261">
    <property type="entry name" value="AP_endonuc_2"/>
    <property type="match status" value="1"/>
</dbReference>
<dbReference type="RefSeq" id="WP_172638290.1">
    <property type="nucleotide sequence ID" value="NZ_JAGWDT010000036.1"/>
</dbReference>
<reference evidence="3" key="1">
    <citation type="submission" date="2023-08" db="EMBL/GenBank/DDBJ databases">
        <authorList>
            <person name="Page C.A."/>
            <person name="Perez-Diaz I.M."/>
        </authorList>
    </citation>
    <scope>NUCLEOTIDE SEQUENCE</scope>
    <source>
        <strain evidence="3">1.8.9</strain>
    </source>
</reference>
<feature type="domain" description="Xylose isomerase-like TIM barrel" evidence="2">
    <location>
        <begin position="25"/>
        <end position="275"/>
    </location>
</feature>
<organism evidence="3 4">
    <name type="scientific">Lactiplantibacillus pentosus</name>
    <name type="common">Lactobacillus pentosus</name>
    <dbReference type="NCBI Taxonomy" id="1589"/>
    <lineage>
        <taxon>Bacteria</taxon>
        <taxon>Bacillati</taxon>
        <taxon>Bacillota</taxon>
        <taxon>Bacilli</taxon>
        <taxon>Lactobacillales</taxon>
        <taxon>Lactobacillaceae</taxon>
        <taxon>Lactiplantibacillus</taxon>
    </lineage>
</organism>